<dbReference type="AlphaFoldDB" id="A0A3N0XEX9"/>
<proteinExistence type="predicted"/>
<reference evidence="2 3" key="1">
    <citation type="submission" date="2018-10" db="EMBL/GenBank/DDBJ databases">
        <title>Genome assembly for a Yunnan-Guizhou Plateau 3E fish, Anabarilius grahami (Regan), and its evolutionary and genetic applications.</title>
        <authorList>
            <person name="Jiang W."/>
        </authorList>
    </citation>
    <scope>NUCLEOTIDE SEQUENCE [LARGE SCALE GENOMIC DNA]</scope>
    <source>
        <strain evidence="2">AG-KIZ</strain>
        <tissue evidence="2">Muscle</tissue>
    </source>
</reference>
<evidence type="ECO:0000313" key="3">
    <source>
        <dbReference type="Proteomes" id="UP000281406"/>
    </source>
</evidence>
<dbReference type="OrthoDB" id="6931481at2759"/>
<sequence>MPAYGPSDQSEQSKPITTGATSSNRVRRAGKGCTWRKLQLKLGREILGIGCNAHIIHNTLQTAVDCLLLDLESFAEKAPGTDPSVRLPPLAAQAQMPILLPASLFSTLLVPPQAPGTDPSVRLPPLVVPGASPSVRLPPQAASVPAIPPACLS</sequence>
<name>A0A3N0XEX9_ANAGA</name>
<evidence type="ECO:0000256" key="1">
    <source>
        <dbReference type="SAM" id="MobiDB-lite"/>
    </source>
</evidence>
<evidence type="ECO:0000313" key="2">
    <source>
        <dbReference type="EMBL" id="ROI15880.1"/>
    </source>
</evidence>
<comment type="caution">
    <text evidence="2">The sequence shown here is derived from an EMBL/GenBank/DDBJ whole genome shotgun (WGS) entry which is preliminary data.</text>
</comment>
<organism evidence="2 3">
    <name type="scientific">Anabarilius grahami</name>
    <name type="common">Kanglang fish</name>
    <name type="synonym">Barilius grahami</name>
    <dbReference type="NCBI Taxonomy" id="495550"/>
    <lineage>
        <taxon>Eukaryota</taxon>
        <taxon>Metazoa</taxon>
        <taxon>Chordata</taxon>
        <taxon>Craniata</taxon>
        <taxon>Vertebrata</taxon>
        <taxon>Euteleostomi</taxon>
        <taxon>Actinopterygii</taxon>
        <taxon>Neopterygii</taxon>
        <taxon>Teleostei</taxon>
        <taxon>Ostariophysi</taxon>
        <taxon>Cypriniformes</taxon>
        <taxon>Xenocyprididae</taxon>
        <taxon>Xenocypridinae</taxon>
        <taxon>Xenocypridinae incertae sedis</taxon>
        <taxon>Anabarilius</taxon>
    </lineage>
</organism>
<protein>
    <submittedName>
        <fullName evidence="2">Uncharacterized protein</fullName>
    </submittedName>
</protein>
<feature type="region of interest" description="Disordered" evidence="1">
    <location>
        <begin position="1"/>
        <end position="25"/>
    </location>
</feature>
<accession>A0A3N0XEX9</accession>
<feature type="compositionally biased region" description="Polar residues" evidence="1">
    <location>
        <begin position="7"/>
        <end position="24"/>
    </location>
</feature>
<dbReference type="EMBL" id="RJVU01077530">
    <property type="protein sequence ID" value="ROI15880.1"/>
    <property type="molecule type" value="Genomic_DNA"/>
</dbReference>
<keyword evidence="3" id="KW-1185">Reference proteome</keyword>
<dbReference type="Proteomes" id="UP000281406">
    <property type="component" value="Unassembled WGS sequence"/>
</dbReference>
<gene>
    <name evidence="2" type="ORF">DPX16_3781</name>
</gene>